<protein>
    <submittedName>
        <fullName evidence="2">GNAT family N-acetyltransferase</fullName>
    </submittedName>
</protein>
<dbReference type="Gene3D" id="3.40.630.30">
    <property type="match status" value="1"/>
</dbReference>
<sequence length="220" mass="24426">MNESIPVGPRSPVPPASLDLARRVLAGRHVRLEPYAEGLREDVRAALDCDPDAWRLFAVNGQGQDFDTWWRTVNALVAQDEWVAYAVRSRATDTIVGTTSFLSLKRTRQCVEIGGTFLHPDVRGTLANAEAKYLMLAHAFACGARRVELLTDSRNVRSQAAIAKLGAVREGVLRRERVTWTGHVRDSVLFAVTDLDWPDVRARLERRLGIHPAEDAGHAP</sequence>
<evidence type="ECO:0000259" key="1">
    <source>
        <dbReference type="PROSITE" id="PS51186"/>
    </source>
</evidence>
<accession>A0ABX0P8D7</accession>
<dbReference type="Proteomes" id="UP000716322">
    <property type="component" value="Unassembled WGS sequence"/>
</dbReference>
<name>A0ABX0P8D7_9BURK</name>
<dbReference type="PROSITE" id="PS51186">
    <property type="entry name" value="GNAT"/>
    <property type="match status" value="1"/>
</dbReference>
<evidence type="ECO:0000313" key="3">
    <source>
        <dbReference type="Proteomes" id="UP000716322"/>
    </source>
</evidence>
<dbReference type="PANTHER" id="PTHR43610">
    <property type="entry name" value="BLL6696 PROTEIN"/>
    <property type="match status" value="1"/>
</dbReference>
<evidence type="ECO:0000313" key="2">
    <source>
        <dbReference type="EMBL" id="NIA52828.1"/>
    </source>
</evidence>
<dbReference type="InterPro" id="IPR000182">
    <property type="entry name" value="GNAT_dom"/>
</dbReference>
<gene>
    <name evidence="2" type="ORF">HAV22_04070</name>
</gene>
<dbReference type="InterPro" id="IPR016181">
    <property type="entry name" value="Acyl_CoA_acyltransferase"/>
</dbReference>
<feature type="domain" description="N-acetyltransferase" evidence="1">
    <location>
        <begin position="30"/>
        <end position="191"/>
    </location>
</feature>
<dbReference type="Pfam" id="PF13302">
    <property type="entry name" value="Acetyltransf_3"/>
    <property type="match status" value="1"/>
</dbReference>
<proteinExistence type="predicted"/>
<reference evidence="2 3" key="1">
    <citation type="submission" date="2020-03" db="EMBL/GenBank/DDBJ databases">
        <title>Genome sequence of strain Massilia sp. TW-1.</title>
        <authorList>
            <person name="Chaudhary D.K."/>
        </authorList>
    </citation>
    <scope>NUCLEOTIDE SEQUENCE [LARGE SCALE GENOMIC DNA]</scope>
    <source>
        <strain evidence="2 3">TW-1</strain>
    </source>
</reference>
<dbReference type="RefSeq" id="WP_166856772.1">
    <property type="nucleotide sequence ID" value="NZ_JAAQOM010000002.1"/>
</dbReference>
<dbReference type="SUPFAM" id="SSF55729">
    <property type="entry name" value="Acyl-CoA N-acyltransferases (Nat)"/>
    <property type="match status" value="1"/>
</dbReference>
<keyword evidence="3" id="KW-1185">Reference proteome</keyword>
<organism evidence="2 3">
    <name type="scientific">Telluria antibiotica</name>
    <dbReference type="NCBI Taxonomy" id="2717319"/>
    <lineage>
        <taxon>Bacteria</taxon>
        <taxon>Pseudomonadati</taxon>
        <taxon>Pseudomonadota</taxon>
        <taxon>Betaproteobacteria</taxon>
        <taxon>Burkholderiales</taxon>
        <taxon>Oxalobacteraceae</taxon>
        <taxon>Telluria group</taxon>
        <taxon>Telluria</taxon>
    </lineage>
</organism>
<dbReference type="EMBL" id="JAAQOM010000002">
    <property type="protein sequence ID" value="NIA52828.1"/>
    <property type="molecule type" value="Genomic_DNA"/>
</dbReference>
<comment type="caution">
    <text evidence="2">The sequence shown here is derived from an EMBL/GenBank/DDBJ whole genome shotgun (WGS) entry which is preliminary data.</text>
</comment>
<dbReference type="PANTHER" id="PTHR43610:SF1">
    <property type="entry name" value="N-ACETYLTRANSFERASE DOMAIN-CONTAINING PROTEIN"/>
    <property type="match status" value="1"/>
</dbReference>